<dbReference type="Pfam" id="PF01869">
    <property type="entry name" value="BcrAD_BadFG"/>
    <property type="match status" value="1"/>
</dbReference>
<reference evidence="2 3" key="1">
    <citation type="journal article" date="2015" name="Genome Announc.">
        <title>Genome Assemblies of Three Soil-Associated Devosia species: D. insulae, D. limi, and D. soli.</title>
        <authorList>
            <person name="Hassan Y.I."/>
            <person name="Lepp D."/>
            <person name="Zhou T."/>
        </authorList>
    </citation>
    <scope>NUCLEOTIDE SEQUENCE [LARGE SCALE GENOMIC DNA]</scope>
    <source>
        <strain evidence="2 3">DS-56</strain>
    </source>
</reference>
<evidence type="ECO:0000259" key="1">
    <source>
        <dbReference type="Pfam" id="PF01869"/>
    </source>
</evidence>
<sequence length="201" mass="20984">MTALIAALDIGGTKTQLILEDLEGKRVLDVTEPSLEWDAEPEDKAAVWIAERVKRHTPEGAEIVALAFGAQGINRTETGRTLERELQALGYRTTAVNDAALIVAAAGFTRGIGVIAGTGAIAVGANAAGDFIASGGWGWIIGDEGSAAGLVREATRTALRANDEGKPDDGLLGHLIAAFGVADAERLTRRVNDDPTVDNWA</sequence>
<dbReference type="InterPro" id="IPR043129">
    <property type="entry name" value="ATPase_NBD"/>
</dbReference>
<proteinExistence type="predicted"/>
<dbReference type="InterPro" id="IPR002731">
    <property type="entry name" value="ATPase_BadF"/>
</dbReference>
<protein>
    <recommendedName>
        <fullName evidence="1">ATPase BadF/BadG/BcrA/BcrD type domain-containing protein</fullName>
    </recommendedName>
</protein>
<dbReference type="Proteomes" id="UP000095463">
    <property type="component" value="Unassembled WGS sequence"/>
</dbReference>
<dbReference type="RefSeq" id="WP_069909337.1">
    <property type="nucleotide sequence ID" value="NZ_LAJE02000157.1"/>
</dbReference>
<comment type="caution">
    <text evidence="2">The sequence shown here is derived from an EMBL/GenBank/DDBJ whole genome shotgun (WGS) entry which is preliminary data.</text>
</comment>
<evidence type="ECO:0000313" key="3">
    <source>
        <dbReference type="Proteomes" id="UP000095463"/>
    </source>
</evidence>
<dbReference type="InterPro" id="IPR052519">
    <property type="entry name" value="Euk-type_GlcNAc_Kinase"/>
</dbReference>
<feature type="non-terminal residue" evidence="2">
    <location>
        <position position="201"/>
    </location>
</feature>
<accession>A0A1E5XSD5</accession>
<dbReference type="PANTHER" id="PTHR43190:SF3">
    <property type="entry name" value="N-ACETYL-D-GLUCOSAMINE KINASE"/>
    <property type="match status" value="1"/>
</dbReference>
<keyword evidence="3" id="KW-1185">Reference proteome</keyword>
<name>A0A1E5XSD5_9HYPH</name>
<organism evidence="2 3">
    <name type="scientific">Devosia insulae DS-56</name>
    <dbReference type="NCBI Taxonomy" id="1116389"/>
    <lineage>
        <taxon>Bacteria</taxon>
        <taxon>Pseudomonadati</taxon>
        <taxon>Pseudomonadota</taxon>
        <taxon>Alphaproteobacteria</taxon>
        <taxon>Hyphomicrobiales</taxon>
        <taxon>Devosiaceae</taxon>
        <taxon>Devosia</taxon>
    </lineage>
</organism>
<dbReference type="SUPFAM" id="SSF53067">
    <property type="entry name" value="Actin-like ATPase domain"/>
    <property type="match status" value="2"/>
</dbReference>
<feature type="domain" description="ATPase BadF/BadG/BcrA/BcrD type" evidence="1">
    <location>
        <begin position="9"/>
        <end position="164"/>
    </location>
</feature>
<gene>
    <name evidence="2" type="ORF">VW23_001200</name>
</gene>
<dbReference type="EMBL" id="LAJE02000157">
    <property type="protein sequence ID" value="OEO31498.1"/>
    <property type="molecule type" value="Genomic_DNA"/>
</dbReference>
<dbReference type="Gene3D" id="3.30.420.40">
    <property type="match status" value="2"/>
</dbReference>
<dbReference type="AlphaFoldDB" id="A0A1E5XSD5"/>
<dbReference type="PANTHER" id="PTHR43190">
    <property type="entry name" value="N-ACETYL-D-GLUCOSAMINE KINASE"/>
    <property type="match status" value="1"/>
</dbReference>
<dbReference type="OrthoDB" id="63487at2"/>
<evidence type="ECO:0000313" key="2">
    <source>
        <dbReference type="EMBL" id="OEO31498.1"/>
    </source>
</evidence>